<sequence>MLKFTKIAGLTLVAGLLAACDNDLERGVAGAAAGAVIADATGNDVATGAGVGALAGVFCDDAGVCRNR</sequence>
<proteinExistence type="predicted"/>
<evidence type="ECO:0000313" key="1">
    <source>
        <dbReference type="EMBL" id="PVA06555.1"/>
    </source>
</evidence>
<comment type="caution">
    <text evidence="1">The sequence shown here is derived from an EMBL/GenBank/DDBJ whole genome shotgun (WGS) entry which is preliminary data.</text>
</comment>
<reference evidence="1 2" key="1">
    <citation type="submission" date="2018-04" db="EMBL/GenBank/DDBJ databases">
        <title>Pelagivirga bohaiensis gen. nov., sp. nov., a bacterium isolated from the Bohai Sea.</title>
        <authorList>
            <person name="Ji X."/>
        </authorList>
    </citation>
    <scope>NUCLEOTIDE SEQUENCE [LARGE SCALE GENOMIC DNA]</scope>
    <source>
        <strain evidence="1 2">BH-SD16</strain>
    </source>
</reference>
<organism evidence="1 2">
    <name type="scientific">Thalassorhabdomicrobium marinisediminis</name>
    <dbReference type="NCBI Taxonomy" id="2170577"/>
    <lineage>
        <taxon>Bacteria</taxon>
        <taxon>Pseudomonadati</taxon>
        <taxon>Pseudomonadota</taxon>
        <taxon>Alphaproteobacteria</taxon>
        <taxon>Rhodobacterales</taxon>
        <taxon>Paracoccaceae</taxon>
        <taxon>Thalassorhabdomicrobium</taxon>
    </lineage>
</organism>
<dbReference type="RefSeq" id="WP_108640716.1">
    <property type="nucleotide sequence ID" value="NZ_CANLQJ010000003.1"/>
</dbReference>
<evidence type="ECO:0008006" key="3">
    <source>
        <dbReference type="Google" id="ProtNLM"/>
    </source>
</evidence>
<keyword evidence="2" id="KW-1185">Reference proteome</keyword>
<gene>
    <name evidence="1" type="ORF">DC363_08440</name>
</gene>
<name>A0A2T7FWL0_9RHOB</name>
<dbReference type="PROSITE" id="PS51257">
    <property type="entry name" value="PROKAR_LIPOPROTEIN"/>
    <property type="match status" value="1"/>
</dbReference>
<dbReference type="EMBL" id="QCYG01000005">
    <property type="protein sequence ID" value="PVA06555.1"/>
    <property type="molecule type" value="Genomic_DNA"/>
</dbReference>
<dbReference type="Proteomes" id="UP000244817">
    <property type="component" value="Unassembled WGS sequence"/>
</dbReference>
<evidence type="ECO:0000313" key="2">
    <source>
        <dbReference type="Proteomes" id="UP000244817"/>
    </source>
</evidence>
<accession>A0A2T7FWL0</accession>
<protein>
    <recommendedName>
        <fullName evidence="3">YMGG-like Gly-zipper domain-containing protein</fullName>
    </recommendedName>
</protein>
<dbReference type="AlphaFoldDB" id="A0A2T7FWL0"/>